<dbReference type="GO" id="GO:0005524">
    <property type="term" value="F:ATP binding"/>
    <property type="evidence" value="ECO:0007669"/>
    <property type="project" value="UniProtKB-KW"/>
</dbReference>
<keyword evidence="6" id="KW-0346">Stress response</keyword>
<keyword evidence="4" id="KW-0143">Chaperone</keyword>
<evidence type="ECO:0000256" key="1">
    <source>
        <dbReference type="ARBA" id="ARBA00007381"/>
    </source>
</evidence>
<evidence type="ECO:0000313" key="7">
    <source>
        <dbReference type="Proteomes" id="UP000002318"/>
    </source>
</evidence>
<dbReference type="FunFam" id="3.90.640.10:FF:000003">
    <property type="entry name" value="Molecular chaperone DnaK"/>
    <property type="match status" value="1"/>
</dbReference>
<dbReference type="Gene3D" id="3.30.420.40">
    <property type="match status" value="2"/>
</dbReference>
<dbReference type="OrthoDB" id="366273at2"/>
<name>E1R5V2_SEDSS</name>
<reference evidence="6 7" key="1">
    <citation type="journal article" date="2010" name="Stand. Genomic Sci.">
        <title>Complete genome sequence of Spirochaeta smaragdinae type strain (SEBR 4228).</title>
        <authorList>
            <person name="Mavromatis K."/>
            <person name="Yasawong M."/>
            <person name="Chertkov O."/>
            <person name="Lapidus A."/>
            <person name="Lucas S."/>
            <person name="Nolan M."/>
            <person name="Del Rio T.G."/>
            <person name="Tice H."/>
            <person name="Cheng J.F."/>
            <person name="Pitluck S."/>
            <person name="Liolios K."/>
            <person name="Ivanova N."/>
            <person name="Tapia R."/>
            <person name="Han C."/>
            <person name="Bruce D."/>
            <person name="Goodwin L."/>
            <person name="Pati A."/>
            <person name="Chen A."/>
            <person name="Palaniappan K."/>
            <person name="Land M."/>
            <person name="Hauser L."/>
            <person name="Chang Y.J."/>
            <person name="Jeffries C.D."/>
            <person name="Detter J.C."/>
            <person name="Rohde M."/>
            <person name="Brambilla E."/>
            <person name="Spring S."/>
            <person name="Goker M."/>
            <person name="Sikorski J."/>
            <person name="Woyke T."/>
            <person name="Bristow J."/>
            <person name="Eisen J.A."/>
            <person name="Markowitz V."/>
            <person name="Hugenholtz P."/>
            <person name="Klenk H.P."/>
            <person name="Kyrpides N.C."/>
        </authorList>
    </citation>
    <scope>NUCLEOTIDE SEQUENCE [LARGE SCALE GENOMIC DNA]</scope>
    <source>
        <strain evidence="7">DSM 11293 / JCM 15392 / SEBR 4228</strain>
    </source>
</reference>
<dbReference type="HOGENOM" id="CLU_005965_2_4_12"/>
<keyword evidence="2 5" id="KW-0547">Nucleotide-binding</keyword>
<dbReference type="PANTHER" id="PTHR19375">
    <property type="entry name" value="HEAT SHOCK PROTEIN 70KDA"/>
    <property type="match status" value="1"/>
</dbReference>
<evidence type="ECO:0000256" key="4">
    <source>
        <dbReference type="ARBA" id="ARBA00023186"/>
    </source>
</evidence>
<sequence length="558" mass="60183">MVIGIDLGTTNSAAAFLEQEQPTIIPNDRGNRITPSIVAVTGSGELLVGEAAKNQAMINPGGTATAVKRSMGSTSPLKLGNREMLPEVVSAEILRKLKSDAEAYLGEEIKEAVITVPAYFTEPQRRKTKEAGHLAGLRISRIINEPTAAALAYASSCGKSRNIMVYDLGGGTFDVTILSSSDGHFRVLSSCGDNKLGGIDFDQLLFQEVVRDFSRRAPSVDFEGDPTLRQQLMEQVERAKIELSSRESASISLPFIGGGTSPLHLAFEISRNRFNELIRPFIEKTVSLCRQAMDDAKVRPDTLILSGGSSRIPLVRSLLGELTGLRPENRINPEEVVALGAAVHAGMIQDGRKSLFHDVTPLPLGVEIEGGNVVTILEKNSPLPAVGKQHFTTICDGQRSVEIHVLQGNSKRVEANTSLGRFLLGGIRNGCKGEPLIEVSFRVDEDGILHALARDVDTGSLQHVTISREPNPPTVSGNFETGVRDKVLHLVDRVKQERRRAGSGIDSSFEKEISEILVAATEACAGNGGKDLNSCRIALETVLGEIEAILRDQELKYG</sequence>
<dbReference type="Pfam" id="PF00012">
    <property type="entry name" value="HSP70"/>
    <property type="match status" value="2"/>
</dbReference>
<keyword evidence="3 5" id="KW-0067">ATP-binding</keyword>
<evidence type="ECO:0000256" key="3">
    <source>
        <dbReference type="ARBA" id="ARBA00022840"/>
    </source>
</evidence>
<dbReference type="GO" id="GO:0140662">
    <property type="term" value="F:ATP-dependent protein folding chaperone"/>
    <property type="evidence" value="ECO:0007669"/>
    <property type="project" value="InterPro"/>
</dbReference>
<proteinExistence type="inferred from homology"/>
<dbReference type="Proteomes" id="UP000002318">
    <property type="component" value="Chromosome"/>
</dbReference>
<accession>E1R5V2</accession>
<comment type="similarity">
    <text evidence="1 5">Belongs to the heat shock protein 70 family.</text>
</comment>
<dbReference type="Gene3D" id="3.90.640.10">
    <property type="entry name" value="Actin, Chain A, domain 4"/>
    <property type="match status" value="1"/>
</dbReference>
<dbReference type="PROSITE" id="PS01036">
    <property type="entry name" value="HSP70_3"/>
    <property type="match status" value="1"/>
</dbReference>
<dbReference type="eggNOG" id="COG0443">
    <property type="taxonomic scope" value="Bacteria"/>
</dbReference>
<dbReference type="PRINTS" id="PR00301">
    <property type="entry name" value="HEATSHOCK70"/>
</dbReference>
<dbReference type="InterPro" id="IPR029047">
    <property type="entry name" value="HSP70_peptide-bd_sf"/>
</dbReference>
<dbReference type="KEGG" id="ssm:Spirs_1590"/>
<evidence type="ECO:0000313" key="6">
    <source>
        <dbReference type="EMBL" id="ADK80717.1"/>
    </source>
</evidence>
<gene>
    <name evidence="6" type="ordered locus">Spirs_1590</name>
</gene>
<dbReference type="SUPFAM" id="SSF53067">
    <property type="entry name" value="Actin-like ATPase domain"/>
    <property type="match status" value="2"/>
</dbReference>
<dbReference type="PROSITE" id="PS00297">
    <property type="entry name" value="HSP70_1"/>
    <property type="match status" value="1"/>
</dbReference>
<dbReference type="EMBL" id="CP002116">
    <property type="protein sequence ID" value="ADK80717.1"/>
    <property type="molecule type" value="Genomic_DNA"/>
</dbReference>
<dbReference type="Gene3D" id="2.60.34.10">
    <property type="entry name" value="Substrate Binding Domain Of DNAk, Chain A, domain 1"/>
    <property type="match status" value="1"/>
</dbReference>
<dbReference type="InterPro" id="IPR043129">
    <property type="entry name" value="ATPase_NBD"/>
</dbReference>
<dbReference type="RefSeq" id="WP_013254181.1">
    <property type="nucleotide sequence ID" value="NC_014364.1"/>
</dbReference>
<dbReference type="InterPro" id="IPR018181">
    <property type="entry name" value="Heat_shock_70_CS"/>
</dbReference>
<organism evidence="6 7">
    <name type="scientific">Sediminispirochaeta smaragdinae (strain DSM 11293 / JCM 15392 / SEBR 4228)</name>
    <name type="common">Spirochaeta smaragdinae</name>
    <dbReference type="NCBI Taxonomy" id="573413"/>
    <lineage>
        <taxon>Bacteria</taxon>
        <taxon>Pseudomonadati</taxon>
        <taxon>Spirochaetota</taxon>
        <taxon>Spirochaetia</taxon>
        <taxon>Spirochaetales</taxon>
        <taxon>Spirochaetaceae</taxon>
        <taxon>Sediminispirochaeta</taxon>
    </lineage>
</organism>
<dbReference type="SUPFAM" id="SSF100920">
    <property type="entry name" value="Heat shock protein 70kD (HSP70), peptide-binding domain"/>
    <property type="match status" value="1"/>
</dbReference>
<protein>
    <submittedName>
        <fullName evidence="6">Heat shock protein 70</fullName>
    </submittedName>
</protein>
<dbReference type="PROSITE" id="PS00329">
    <property type="entry name" value="HSP70_2"/>
    <property type="match status" value="1"/>
</dbReference>
<dbReference type="FunFam" id="3.30.420.40:FF:000071">
    <property type="entry name" value="Molecular chaperone DnaK"/>
    <property type="match status" value="1"/>
</dbReference>
<evidence type="ECO:0000256" key="2">
    <source>
        <dbReference type="ARBA" id="ARBA00022741"/>
    </source>
</evidence>
<keyword evidence="7" id="KW-1185">Reference proteome</keyword>
<dbReference type="STRING" id="573413.Spirs_1590"/>
<dbReference type="InterPro" id="IPR013126">
    <property type="entry name" value="Hsp_70_fam"/>
</dbReference>
<dbReference type="AlphaFoldDB" id="E1R5V2"/>
<evidence type="ECO:0000256" key="5">
    <source>
        <dbReference type="RuleBase" id="RU003322"/>
    </source>
</evidence>